<evidence type="ECO:0000313" key="2">
    <source>
        <dbReference type="EMBL" id="AEW75346.1"/>
    </source>
</evidence>
<gene>
    <name evidence="2" type="ORF">EcWSU1_03918</name>
</gene>
<sequence length="135" mass="15152">MCSFSIACLPLLIQNAVDAVCAWASDGQQQEATRDGQVFHEHQRVHAFRKVTVEDERRQQGEACGKQCSGAGQEAEQNRQAAAELKENSQWQQEPGNTHGFHVLLRARITGDFAPACGDKQNRHQNTRYQNTNIF</sequence>
<organism evidence="2 3">
    <name type="scientific">Enterobacter ludwigii</name>
    <dbReference type="NCBI Taxonomy" id="299767"/>
    <lineage>
        <taxon>Bacteria</taxon>
        <taxon>Pseudomonadati</taxon>
        <taxon>Pseudomonadota</taxon>
        <taxon>Gammaproteobacteria</taxon>
        <taxon>Enterobacterales</taxon>
        <taxon>Enterobacteriaceae</taxon>
        <taxon>Enterobacter</taxon>
        <taxon>Enterobacter cloacae complex</taxon>
    </lineage>
</organism>
<feature type="compositionally biased region" description="Low complexity" evidence="1">
    <location>
        <begin position="71"/>
        <end position="83"/>
    </location>
</feature>
<dbReference type="AlphaFoldDB" id="G8LFH8"/>
<dbReference type="Proteomes" id="UP000007838">
    <property type="component" value="Chromosome"/>
</dbReference>
<dbReference type="HOGENOM" id="CLU_1882505_0_0_6"/>
<feature type="region of interest" description="Disordered" evidence="1">
    <location>
        <begin position="64"/>
        <end position="97"/>
    </location>
</feature>
<reference evidence="2 3" key="1">
    <citation type="journal article" date="2011" name="Stand. Genomic Sci.">
        <title>Complete genome of the onion pathogen Enterobacter cloacae EcWSU1.</title>
        <authorList>
            <person name="Humann J.L."/>
            <person name="Wildung M."/>
            <person name="Cheng C.H."/>
            <person name="Lee T."/>
            <person name="Stewart J.E."/>
            <person name="Drew J.C."/>
            <person name="Triplett E.W."/>
            <person name="Main D."/>
            <person name="Schroeder B.K."/>
        </authorList>
    </citation>
    <scope>NUCLEOTIDE SEQUENCE [LARGE SCALE GENOMIC DNA]</scope>
    <source>
        <strain evidence="2 3">EcWSU1</strain>
    </source>
</reference>
<protein>
    <submittedName>
        <fullName evidence="2">Uncharacterized protein</fullName>
    </submittedName>
</protein>
<accession>G8LFH8</accession>
<evidence type="ECO:0000313" key="3">
    <source>
        <dbReference type="Proteomes" id="UP000007838"/>
    </source>
</evidence>
<dbReference type="EMBL" id="CP002886">
    <property type="protein sequence ID" value="AEW75346.1"/>
    <property type="molecule type" value="Genomic_DNA"/>
</dbReference>
<name>G8LFH8_9ENTR</name>
<evidence type="ECO:0000256" key="1">
    <source>
        <dbReference type="SAM" id="MobiDB-lite"/>
    </source>
</evidence>
<dbReference type="KEGG" id="eec:EcWSU1_03918"/>
<proteinExistence type="predicted"/>